<reference evidence="2 3" key="1">
    <citation type="submission" date="2016-05" db="EMBL/GenBank/DDBJ databases">
        <title>A degradative enzymes factory behind the ericoid mycorrhizal symbiosis.</title>
        <authorList>
            <consortium name="DOE Joint Genome Institute"/>
            <person name="Martino E."/>
            <person name="Morin E."/>
            <person name="Grelet G."/>
            <person name="Kuo A."/>
            <person name="Kohler A."/>
            <person name="Daghino S."/>
            <person name="Barry K."/>
            <person name="Choi C."/>
            <person name="Cichocki N."/>
            <person name="Clum A."/>
            <person name="Copeland A."/>
            <person name="Hainaut M."/>
            <person name="Haridas S."/>
            <person name="Labutti K."/>
            <person name="Lindquist E."/>
            <person name="Lipzen A."/>
            <person name="Khouja H.-R."/>
            <person name="Murat C."/>
            <person name="Ohm R."/>
            <person name="Olson A."/>
            <person name="Spatafora J."/>
            <person name="Veneault-Fourrey C."/>
            <person name="Henrissat B."/>
            <person name="Grigoriev I."/>
            <person name="Martin F."/>
            <person name="Perotto S."/>
        </authorList>
    </citation>
    <scope>NUCLEOTIDE SEQUENCE [LARGE SCALE GENOMIC DNA]</scope>
    <source>
        <strain evidence="2 3">UAMH 7357</strain>
    </source>
</reference>
<name>A0A2J6Q0C5_9HELO</name>
<evidence type="ECO:0000256" key="1">
    <source>
        <dbReference type="SAM" id="Coils"/>
    </source>
</evidence>
<keyword evidence="3" id="KW-1185">Reference proteome</keyword>
<gene>
    <name evidence="2" type="ORF">NA56DRAFT_724336</name>
</gene>
<dbReference type="Proteomes" id="UP000235672">
    <property type="component" value="Unassembled WGS sequence"/>
</dbReference>
<evidence type="ECO:0000313" key="2">
    <source>
        <dbReference type="EMBL" id="PMD19737.1"/>
    </source>
</evidence>
<evidence type="ECO:0000313" key="3">
    <source>
        <dbReference type="Proteomes" id="UP000235672"/>
    </source>
</evidence>
<organism evidence="2 3">
    <name type="scientific">Hyaloscypha hepaticicola</name>
    <dbReference type="NCBI Taxonomy" id="2082293"/>
    <lineage>
        <taxon>Eukaryota</taxon>
        <taxon>Fungi</taxon>
        <taxon>Dikarya</taxon>
        <taxon>Ascomycota</taxon>
        <taxon>Pezizomycotina</taxon>
        <taxon>Leotiomycetes</taxon>
        <taxon>Helotiales</taxon>
        <taxon>Hyaloscyphaceae</taxon>
        <taxon>Hyaloscypha</taxon>
    </lineage>
</organism>
<sequence>MDYMDEVQSVLENKVMQILNQLQEQQENAKTSHSQWSVLVYGSQDRIHDRLEVLEKKISQMLERIPNVPDAGDNSEERVLTELRDDIARVDPDEHDAEVFVAPIELPIDQPAELDAGGTLKALWEFLAPLLAVNMFLSLW</sequence>
<proteinExistence type="predicted"/>
<keyword evidence="1" id="KW-0175">Coiled coil</keyword>
<dbReference type="EMBL" id="KZ613488">
    <property type="protein sequence ID" value="PMD19737.1"/>
    <property type="molecule type" value="Genomic_DNA"/>
</dbReference>
<accession>A0A2J6Q0C5</accession>
<dbReference type="AlphaFoldDB" id="A0A2J6Q0C5"/>
<protein>
    <submittedName>
        <fullName evidence="2">Uncharacterized protein</fullName>
    </submittedName>
</protein>
<feature type="coiled-coil region" evidence="1">
    <location>
        <begin position="8"/>
        <end position="64"/>
    </location>
</feature>